<evidence type="ECO:0000313" key="2">
    <source>
        <dbReference type="EMBL" id="KAJ8915106.1"/>
    </source>
</evidence>
<organism evidence="2 3">
    <name type="scientific">Exocentrus adspersus</name>
    <dbReference type="NCBI Taxonomy" id="1586481"/>
    <lineage>
        <taxon>Eukaryota</taxon>
        <taxon>Metazoa</taxon>
        <taxon>Ecdysozoa</taxon>
        <taxon>Arthropoda</taxon>
        <taxon>Hexapoda</taxon>
        <taxon>Insecta</taxon>
        <taxon>Pterygota</taxon>
        <taxon>Neoptera</taxon>
        <taxon>Endopterygota</taxon>
        <taxon>Coleoptera</taxon>
        <taxon>Polyphaga</taxon>
        <taxon>Cucujiformia</taxon>
        <taxon>Chrysomeloidea</taxon>
        <taxon>Cerambycidae</taxon>
        <taxon>Lamiinae</taxon>
        <taxon>Acanthocinini</taxon>
        <taxon>Exocentrus</taxon>
    </lineage>
</organism>
<comment type="caution">
    <text evidence="2">The sequence shown here is derived from an EMBL/GenBank/DDBJ whole genome shotgun (WGS) entry which is preliminary data.</text>
</comment>
<feature type="region of interest" description="Disordered" evidence="1">
    <location>
        <begin position="1"/>
        <end position="67"/>
    </location>
</feature>
<sequence>MGYIRDLITKNMVPPPTPLGPPHPHGGPPGPHGGPPGPHGGPPGPHGGPPPPHGGPPPPKPDTPFTVAYSDLKSIDDTLINDLSPLETDVKLGLRFSLGF</sequence>
<dbReference type="AlphaFoldDB" id="A0AAV8VL87"/>
<evidence type="ECO:0000313" key="3">
    <source>
        <dbReference type="Proteomes" id="UP001159042"/>
    </source>
</evidence>
<keyword evidence="3" id="KW-1185">Reference proteome</keyword>
<feature type="compositionally biased region" description="Pro residues" evidence="1">
    <location>
        <begin position="13"/>
        <end position="62"/>
    </location>
</feature>
<proteinExistence type="predicted"/>
<name>A0AAV8VL87_9CUCU</name>
<gene>
    <name evidence="2" type="ORF">NQ315_000358</name>
</gene>
<dbReference type="EMBL" id="JANEYG010000057">
    <property type="protein sequence ID" value="KAJ8915106.1"/>
    <property type="molecule type" value="Genomic_DNA"/>
</dbReference>
<feature type="non-terminal residue" evidence="2">
    <location>
        <position position="100"/>
    </location>
</feature>
<protein>
    <submittedName>
        <fullName evidence="2">Uncharacterized protein</fullName>
    </submittedName>
</protein>
<dbReference type="Proteomes" id="UP001159042">
    <property type="component" value="Unassembled WGS sequence"/>
</dbReference>
<evidence type="ECO:0000256" key="1">
    <source>
        <dbReference type="SAM" id="MobiDB-lite"/>
    </source>
</evidence>
<accession>A0AAV8VL87</accession>
<reference evidence="2 3" key="1">
    <citation type="journal article" date="2023" name="Insect Mol. Biol.">
        <title>Genome sequencing provides insights into the evolution of gene families encoding plant cell wall-degrading enzymes in longhorned beetles.</title>
        <authorList>
            <person name="Shin N.R."/>
            <person name="Okamura Y."/>
            <person name="Kirsch R."/>
            <person name="Pauchet Y."/>
        </authorList>
    </citation>
    <scope>NUCLEOTIDE SEQUENCE [LARGE SCALE GENOMIC DNA]</scope>
    <source>
        <strain evidence="2">EAD_L_NR</strain>
    </source>
</reference>